<dbReference type="Proteomes" id="UP001163324">
    <property type="component" value="Chromosome 7"/>
</dbReference>
<gene>
    <name evidence="1" type="ORF">N3K66_007282</name>
</gene>
<reference evidence="1" key="1">
    <citation type="submission" date="2022-10" db="EMBL/GenBank/DDBJ databases">
        <title>Complete Genome of Trichothecium roseum strain YXFP-22015, a Plant Pathogen Isolated from Citrus.</title>
        <authorList>
            <person name="Wang Y."/>
            <person name="Zhu L."/>
        </authorList>
    </citation>
    <scope>NUCLEOTIDE SEQUENCE</scope>
    <source>
        <strain evidence="1">YXFP-22015</strain>
    </source>
</reference>
<name>A0ACC0UTJ5_9HYPO</name>
<evidence type="ECO:0000313" key="1">
    <source>
        <dbReference type="EMBL" id="KAI9897426.1"/>
    </source>
</evidence>
<sequence length="169" mass="19127">MVDELEKSVENKIPCFFQEPLFSSSDKAFIQRLGHSVIESPEGFAKVTDDCLLFGVHLYWSIYAMALESHIPSIFVGTGWDVWDSVRLGRSSIDIKNMRAMEQTHTKASFPKESYCTAFTNTSIYRKLEAVEITADIDKSHDLFLPEGHKKGHVDEEVLVRKLQAAALD</sequence>
<keyword evidence="2" id="KW-1185">Reference proteome</keyword>
<protein>
    <submittedName>
        <fullName evidence="1">Uncharacterized protein</fullName>
    </submittedName>
</protein>
<proteinExistence type="predicted"/>
<accession>A0ACC0UTJ5</accession>
<evidence type="ECO:0000313" key="2">
    <source>
        <dbReference type="Proteomes" id="UP001163324"/>
    </source>
</evidence>
<comment type="caution">
    <text evidence="1">The sequence shown here is derived from an EMBL/GenBank/DDBJ whole genome shotgun (WGS) entry which is preliminary data.</text>
</comment>
<dbReference type="EMBL" id="CM047946">
    <property type="protein sequence ID" value="KAI9897426.1"/>
    <property type="molecule type" value="Genomic_DNA"/>
</dbReference>
<organism evidence="1 2">
    <name type="scientific">Trichothecium roseum</name>
    <dbReference type="NCBI Taxonomy" id="47278"/>
    <lineage>
        <taxon>Eukaryota</taxon>
        <taxon>Fungi</taxon>
        <taxon>Dikarya</taxon>
        <taxon>Ascomycota</taxon>
        <taxon>Pezizomycotina</taxon>
        <taxon>Sordariomycetes</taxon>
        <taxon>Hypocreomycetidae</taxon>
        <taxon>Hypocreales</taxon>
        <taxon>Hypocreales incertae sedis</taxon>
        <taxon>Trichothecium</taxon>
    </lineage>
</organism>